<keyword evidence="5" id="KW-0472">Membrane</keyword>
<dbReference type="GO" id="GO:0005737">
    <property type="term" value="C:cytoplasm"/>
    <property type="evidence" value="ECO:0007669"/>
    <property type="project" value="TreeGrafter"/>
</dbReference>
<accession>A0A0E9WJF2</accession>
<reference evidence="7" key="2">
    <citation type="journal article" date="2015" name="Fish Shellfish Immunol.">
        <title>Early steps in the European eel (Anguilla anguilla)-Vibrio vulnificus interaction in the gills: Role of the RtxA13 toxin.</title>
        <authorList>
            <person name="Callol A."/>
            <person name="Pajuelo D."/>
            <person name="Ebbesson L."/>
            <person name="Teles M."/>
            <person name="MacKenzie S."/>
            <person name="Amaro C."/>
        </authorList>
    </citation>
    <scope>NUCLEOTIDE SEQUENCE</scope>
</reference>
<dbReference type="InterPro" id="IPR051496">
    <property type="entry name" value="H-rev107_PLA/AT"/>
</dbReference>
<dbReference type="GO" id="GO:0070292">
    <property type="term" value="P:N-acylphosphatidylethanolamine metabolic process"/>
    <property type="evidence" value="ECO:0007669"/>
    <property type="project" value="TreeGrafter"/>
</dbReference>
<dbReference type="GO" id="GO:0016410">
    <property type="term" value="F:N-acyltransferase activity"/>
    <property type="evidence" value="ECO:0007669"/>
    <property type="project" value="TreeGrafter"/>
</dbReference>
<name>A0A0E9WJF2_ANGAN</name>
<dbReference type="Pfam" id="PF04970">
    <property type="entry name" value="LRAT"/>
    <property type="match status" value="1"/>
</dbReference>
<evidence type="ECO:0000259" key="6">
    <source>
        <dbReference type="PROSITE" id="PS51934"/>
    </source>
</evidence>
<evidence type="ECO:0000256" key="5">
    <source>
        <dbReference type="SAM" id="Phobius"/>
    </source>
</evidence>
<sequence length="83" mass="9429">MLKDAQKLKGTKVHYDLLTNNCEHMVTNLRYGEPESRQAQMAVSCVVVSLLVVLSAVVQHIVHRRKKLTDVDPQVSEEREADE</sequence>
<dbReference type="GO" id="GO:0008970">
    <property type="term" value="F:phospholipase A1 activity"/>
    <property type="evidence" value="ECO:0007669"/>
    <property type="project" value="TreeGrafter"/>
</dbReference>
<reference evidence="7" key="1">
    <citation type="submission" date="2014-11" db="EMBL/GenBank/DDBJ databases">
        <authorList>
            <person name="Amaro Gonzalez C."/>
        </authorList>
    </citation>
    <scope>NUCLEOTIDE SEQUENCE</scope>
</reference>
<dbReference type="EMBL" id="GBXM01018105">
    <property type="protein sequence ID" value="JAH90472.1"/>
    <property type="molecule type" value="Transcribed_RNA"/>
</dbReference>
<dbReference type="PANTHER" id="PTHR13943:SF31">
    <property type="entry name" value="PHOSPHOLIPASE A AND ACYLTRANSFERASE 3"/>
    <property type="match status" value="1"/>
</dbReference>
<keyword evidence="5" id="KW-1133">Transmembrane helix</keyword>
<feature type="domain" description="LRAT" evidence="6">
    <location>
        <begin position="1"/>
        <end position="38"/>
    </location>
</feature>
<dbReference type="InterPro" id="IPR007053">
    <property type="entry name" value="LRAT_dom"/>
</dbReference>
<dbReference type="GO" id="GO:0004623">
    <property type="term" value="F:phospholipase A2 activity"/>
    <property type="evidence" value="ECO:0007669"/>
    <property type="project" value="TreeGrafter"/>
</dbReference>
<dbReference type="PANTHER" id="PTHR13943">
    <property type="entry name" value="HRAS-LIKE SUPPRESSOR - RELATED"/>
    <property type="match status" value="1"/>
</dbReference>
<keyword evidence="3" id="KW-0378">Hydrolase</keyword>
<keyword evidence="5" id="KW-0812">Transmembrane</keyword>
<dbReference type="PROSITE" id="PS51934">
    <property type="entry name" value="LRAT"/>
    <property type="match status" value="1"/>
</dbReference>
<dbReference type="Gene3D" id="3.90.1720.10">
    <property type="entry name" value="endopeptidase domain like (from Nostoc punctiforme)"/>
    <property type="match status" value="1"/>
</dbReference>
<proteinExistence type="inferred from homology"/>
<keyword evidence="4" id="KW-0443">Lipid metabolism</keyword>
<evidence type="ECO:0000256" key="3">
    <source>
        <dbReference type="ARBA" id="ARBA00022801"/>
    </source>
</evidence>
<protein>
    <recommendedName>
        <fullName evidence="6">LRAT domain-containing protein</fullName>
    </recommendedName>
</protein>
<organism evidence="7">
    <name type="scientific">Anguilla anguilla</name>
    <name type="common">European freshwater eel</name>
    <name type="synonym">Muraena anguilla</name>
    <dbReference type="NCBI Taxonomy" id="7936"/>
    <lineage>
        <taxon>Eukaryota</taxon>
        <taxon>Metazoa</taxon>
        <taxon>Chordata</taxon>
        <taxon>Craniata</taxon>
        <taxon>Vertebrata</taxon>
        <taxon>Euteleostomi</taxon>
        <taxon>Actinopterygii</taxon>
        <taxon>Neopterygii</taxon>
        <taxon>Teleostei</taxon>
        <taxon>Anguilliformes</taxon>
        <taxon>Anguillidae</taxon>
        <taxon>Anguilla</taxon>
    </lineage>
</organism>
<keyword evidence="2" id="KW-0808">Transferase</keyword>
<feature type="transmembrane region" description="Helical" evidence="5">
    <location>
        <begin position="39"/>
        <end position="58"/>
    </location>
</feature>
<evidence type="ECO:0000256" key="2">
    <source>
        <dbReference type="ARBA" id="ARBA00022679"/>
    </source>
</evidence>
<evidence type="ECO:0000256" key="4">
    <source>
        <dbReference type="ARBA" id="ARBA00023098"/>
    </source>
</evidence>
<evidence type="ECO:0000256" key="1">
    <source>
        <dbReference type="ARBA" id="ARBA00007824"/>
    </source>
</evidence>
<comment type="similarity">
    <text evidence="1">Belongs to the H-rev107 family.</text>
</comment>
<dbReference type="AlphaFoldDB" id="A0A0E9WJF2"/>
<evidence type="ECO:0000313" key="7">
    <source>
        <dbReference type="EMBL" id="JAH90472.1"/>
    </source>
</evidence>